<comment type="subcellular location">
    <subcellularLocation>
        <location evidence="1">Cell membrane</location>
    </subcellularLocation>
</comment>
<dbReference type="Pfam" id="PF00015">
    <property type="entry name" value="MCPsignal"/>
    <property type="match status" value="1"/>
</dbReference>
<keyword evidence="2" id="KW-1003">Cell membrane</keyword>
<evidence type="ECO:0000259" key="8">
    <source>
        <dbReference type="PROSITE" id="PS50111"/>
    </source>
</evidence>
<keyword evidence="7" id="KW-1133">Transmembrane helix</keyword>
<gene>
    <name evidence="10" type="ORF">GCM10007362_18140</name>
</gene>
<comment type="similarity">
    <text evidence="5">Belongs to the methyl-accepting chemotaxis (MCP) protein family.</text>
</comment>
<evidence type="ECO:0000256" key="6">
    <source>
        <dbReference type="PROSITE-ProRule" id="PRU00284"/>
    </source>
</evidence>
<dbReference type="SMART" id="SM00304">
    <property type="entry name" value="HAMP"/>
    <property type="match status" value="1"/>
</dbReference>
<reference evidence="11" key="1">
    <citation type="journal article" date="2019" name="Int. J. Syst. Evol. Microbiol.">
        <title>The Global Catalogue of Microorganisms (GCM) 10K type strain sequencing project: providing services to taxonomists for standard genome sequencing and annotation.</title>
        <authorList>
            <consortium name="The Broad Institute Genomics Platform"/>
            <consortium name="The Broad Institute Genome Sequencing Center for Infectious Disease"/>
            <person name="Wu L."/>
            <person name="Ma J."/>
        </authorList>
    </citation>
    <scope>NUCLEOTIDE SEQUENCE [LARGE SCALE GENOMIC DNA]</scope>
    <source>
        <strain evidence="11">CCM 8702</strain>
    </source>
</reference>
<evidence type="ECO:0000313" key="10">
    <source>
        <dbReference type="EMBL" id="GGH76221.1"/>
    </source>
</evidence>
<keyword evidence="4 6" id="KW-0807">Transducer</keyword>
<dbReference type="PROSITE" id="PS50111">
    <property type="entry name" value="CHEMOTAXIS_TRANSDUC_2"/>
    <property type="match status" value="1"/>
</dbReference>
<dbReference type="SMART" id="SM00283">
    <property type="entry name" value="MA"/>
    <property type="match status" value="1"/>
</dbReference>
<evidence type="ECO:0000256" key="1">
    <source>
        <dbReference type="ARBA" id="ARBA00004236"/>
    </source>
</evidence>
<dbReference type="EMBL" id="BMDD01000002">
    <property type="protein sequence ID" value="GGH76221.1"/>
    <property type="molecule type" value="Genomic_DNA"/>
</dbReference>
<evidence type="ECO:0000256" key="2">
    <source>
        <dbReference type="ARBA" id="ARBA00022475"/>
    </source>
</evidence>
<feature type="transmembrane region" description="Helical" evidence="7">
    <location>
        <begin position="7"/>
        <end position="27"/>
    </location>
</feature>
<dbReference type="PANTHER" id="PTHR32089:SF112">
    <property type="entry name" value="LYSOZYME-LIKE PROTEIN-RELATED"/>
    <property type="match status" value="1"/>
</dbReference>
<evidence type="ECO:0000256" key="4">
    <source>
        <dbReference type="ARBA" id="ARBA00023224"/>
    </source>
</evidence>
<dbReference type="RefSeq" id="WP_172242488.1">
    <property type="nucleotide sequence ID" value="NZ_BMDD01000002.1"/>
</dbReference>
<dbReference type="Proteomes" id="UP000605427">
    <property type="component" value="Unassembled WGS sequence"/>
</dbReference>
<feature type="transmembrane region" description="Helical" evidence="7">
    <location>
        <begin position="185"/>
        <end position="205"/>
    </location>
</feature>
<dbReference type="CDD" id="cd06225">
    <property type="entry name" value="HAMP"/>
    <property type="match status" value="1"/>
</dbReference>
<evidence type="ECO:0000259" key="9">
    <source>
        <dbReference type="PROSITE" id="PS50885"/>
    </source>
</evidence>
<evidence type="ECO:0008006" key="12">
    <source>
        <dbReference type="Google" id="ProtNLM"/>
    </source>
</evidence>
<feature type="domain" description="Methyl-accepting transducer" evidence="8">
    <location>
        <begin position="278"/>
        <end position="518"/>
    </location>
</feature>
<evidence type="ECO:0000256" key="7">
    <source>
        <dbReference type="SAM" id="Phobius"/>
    </source>
</evidence>
<dbReference type="Gene3D" id="6.10.340.10">
    <property type="match status" value="1"/>
</dbReference>
<organism evidence="10 11">
    <name type="scientific">Saccharibacillus endophyticus</name>
    <dbReference type="NCBI Taxonomy" id="2060666"/>
    <lineage>
        <taxon>Bacteria</taxon>
        <taxon>Bacillati</taxon>
        <taxon>Bacillota</taxon>
        <taxon>Bacilli</taxon>
        <taxon>Bacillales</taxon>
        <taxon>Paenibacillaceae</taxon>
        <taxon>Saccharibacillus</taxon>
    </lineage>
</organism>
<protein>
    <recommendedName>
        <fullName evidence="12">Methyl-accepting chemotaxis protein</fullName>
    </recommendedName>
</protein>
<dbReference type="Pfam" id="PF00672">
    <property type="entry name" value="HAMP"/>
    <property type="match status" value="1"/>
</dbReference>
<dbReference type="InterPro" id="IPR003660">
    <property type="entry name" value="HAMP_dom"/>
</dbReference>
<name>A0ABQ1ZQX6_9BACL</name>
<evidence type="ECO:0000313" key="11">
    <source>
        <dbReference type="Proteomes" id="UP000605427"/>
    </source>
</evidence>
<accession>A0ABQ1ZQX6</accession>
<keyword evidence="7" id="KW-0812">Transmembrane</keyword>
<sequence>MKLAGKITTAIVSLFLVIGLAVGLLAYRAAYGQVDEAVGIELVGCANITTGLVAPADIEALAAGDTSKLEAIQNKINWIHDHKPIFKEAFILSVDGKILAADSNLRERGYKAGDSFYFTDEDRNMATTMSHGVYSKVYAYDGVGLKTGYGPIYSGEGENQKVVALMAINFDSSIIQERTLSVFEIPLLIGAILLTIALIAVYFIIRRMISPVVHLSEQTRLLAQGDLSMKAIPVRGRDEASMLASDFNIMAGSFRSILTEVRDSSYQVASASEQLTASAGQTGSAGERIHDVAMALEKEASLQHHSLTESSELLDQITTFAQQVLGRVEDLAHSASESERHSRTAGRDLDQASHELNLTDAALSELQAAIEDMRSHSQKIRQILGVITEISEETQLLALNAAIESARAGEHGRGFAVVSDNIRKLSDRSGSAVRQIHGIIESTLGQIEAAAGAMFSVSSAADRGTQTFASASLSFAAIQSAWSVSKENAGAAMIDVKRLAEDANSVSERIRLSASIADGTHERAQLLAGSSGDQHASMQEIQASSTMLSHLSEDLFTLVDRFKI</sequence>
<evidence type="ECO:0000256" key="3">
    <source>
        <dbReference type="ARBA" id="ARBA00023136"/>
    </source>
</evidence>
<comment type="caution">
    <text evidence="10">The sequence shown here is derived from an EMBL/GenBank/DDBJ whole genome shotgun (WGS) entry which is preliminary data.</text>
</comment>
<dbReference type="SUPFAM" id="SSF58104">
    <property type="entry name" value="Methyl-accepting chemotaxis protein (MCP) signaling domain"/>
    <property type="match status" value="1"/>
</dbReference>
<dbReference type="PANTHER" id="PTHR32089">
    <property type="entry name" value="METHYL-ACCEPTING CHEMOTAXIS PROTEIN MCPB"/>
    <property type="match status" value="1"/>
</dbReference>
<dbReference type="Gene3D" id="1.10.287.950">
    <property type="entry name" value="Methyl-accepting chemotaxis protein"/>
    <property type="match status" value="1"/>
</dbReference>
<dbReference type="PROSITE" id="PS50885">
    <property type="entry name" value="HAMP"/>
    <property type="match status" value="1"/>
</dbReference>
<keyword evidence="3 7" id="KW-0472">Membrane</keyword>
<feature type="domain" description="HAMP" evidence="9">
    <location>
        <begin position="206"/>
        <end position="259"/>
    </location>
</feature>
<dbReference type="InterPro" id="IPR004089">
    <property type="entry name" value="MCPsignal_dom"/>
</dbReference>
<proteinExistence type="inferred from homology"/>
<evidence type="ECO:0000256" key="5">
    <source>
        <dbReference type="ARBA" id="ARBA00029447"/>
    </source>
</evidence>
<keyword evidence="11" id="KW-1185">Reference proteome</keyword>